<name>A0A843V5T7_COLES</name>
<keyword evidence="5" id="KW-1133">Transmembrane helix</keyword>
<keyword evidence="7" id="KW-1185">Reference proteome</keyword>
<accession>A0A843V5T7</accession>
<keyword evidence="5" id="KW-0812">Transmembrane</keyword>
<dbReference type="Pfam" id="PF01150">
    <property type="entry name" value="GDA1_CD39"/>
    <property type="match status" value="1"/>
</dbReference>
<keyword evidence="5" id="KW-0472">Membrane</keyword>
<dbReference type="Gene3D" id="3.30.420.150">
    <property type="entry name" value="Exopolyphosphatase. Domain 2"/>
    <property type="match status" value="2"/>
</dbReference>
<keyword evidence="2" id="KW-0378">Hydrolase</keyword>
<gene>
    <name evidence="6" type="ORF">Taro_022602</name>
</gene>
<dbReference type="InterPro" id="IPR000407">
    <property type="entry name" value="GDA1_CD39_NTPase"/>
</dbReference>
<protein>
    <recommendedName>
        <fullName evidence="8">Apyrase 7</fullName>
    </recommendedName>
</protein>
<evidence type="ECO:0000313" key="7">
    <source>
        <dbReference type="Proteomes" id="UP000652761"/>
    </source>
</evidence>
<dbReference type="AlphaFoldDB" id="A0A843V5T7"/>
<evidence type="ECO:0000256" key="1">
    <source>
        <dbReference type="ARBA" id="ARBA00009283"/>
    </source>
</evidence>
<dbReference type="Gene3D" id="3.30.420.40">
    <property type="match status" value="1"/>
</dbReference>
<evidence type="ECO:0000256" key="2">
    <source>
        <dbReference type="ARBA" id="ARBA00022801"/>
    </source>
</evidence>
<organism evidence="6 7">
    <name type="scientific">Colocasia esculenta</name>
    <name type="common">Wild taro</name>
    <name type="synonym">Arum esculentum</name>
    <dbReference type="NCBI Taxonomy" id="4460"/>
    <lineage>
        <taxon>Eukaryota</taxon>
        <taxon>Viridiplantae</taxon>
        <taxon>Streptophyta</taxon>
        <taxon>Embryophyta</taxon>
        <taxon>Tracheophyta</taxon>
        <taxon>Spermatophyta</taxon>
        <taxon>Magnoliopsida</taxon>
        <taxon>Liliopsida</taxon>
        <taxon>Araceae</taxon>
        <taxon>Aroideae</taxon>
        <taxon>Colocasieae</taxon>
        <taxon>Colocasia</taxon>
    </lineage>
</organism>
<feature type="active site" description="Proton acceptor" evidence="3">
    <location>
        <position position="297"/>
    </location>
</feature>
<comment type="similarity">
    <text evidence="1">Belongs to the GDA1/CD39 NTPase family.</text>
</comment>
<dbReference type="OrthoDB" id="6372431at2759"/>
<dbReference type="Proteomes" id="UP000652761">
    <property type="component" value="Unassembled WGS sequence"/>
</dbReference>
<dbReference type="PANTHER" id="PTHR11782:SF125">
    <property type="entry name" value="APYRASE 7-RELATED"/>
    <property type="match status" value="1"/>
</dbReference>
<dbReference type="EMBL" id="NMUH01001200">
    <property type="protein sequence ID" value="MQL90017.1"/>
    <property type="molecule type" value="Genomic_DNA"/>
</dbReference>
<dbReference type="GO" id="GO:0009134">
    <property type="term" value="P:nucleoside diphosphate catabolic process"/>
    <property type="evidence" value="ECO:0007669"/>
    <property type="project" value="TreeGrafter"/>
</dbReference>
<dbReference type="GO" id="GO:0017110">
    <property type="term" value="F:nucleoside diphosphate phosphatase activity"/>
    <property type="evidence" value="ECO:0007669"/>
    <property type="project" value="TreeGrafter"/>
</dbReference>
<reference evidence="6" key="1">
    <citation type="submission" date="2017-07" db="EMBL/GenBank/DDBJ databases">
        <title>Taro Niue Genome Assembly and Annotation.</title>
        <authorList>
            <person name="Atibalentja N."/>
            <person name="Keating K."/>
            <person name="Fields C.J."/>
        </authorList>
    </citation>
    <scope>NUCLEOTIDE SEQUENCE</scope>
    <source>
        <strain evidence="6">Niue_2</strain>
        <tissue evidence="6">Leaf</tissue>
    </source>
</reference>
<evidence type="ECO:0000256" key="3">
    <source>
        <dbReference type="PIRSR" id="PIRSR600407-1"/>
    </source>
</evidence>
<comment type="caution">
    <text evidence="6">The sequence shown here is derived from an EMBL/GenBank/DDBJ whole genome shotgun (WGS) entry which is preliminary data.</text>
</comment>
<evidence type="ECO:0000256" key="4">
    <source>
        <dbReference type="SAM" id="MobiDB-lite"/>
    </source>
</evidence>
<evidence type="ECO:0000256" key="5">
    <source>
        <dbReference type="SAM" id="Phobius"/>
    </source>
</evidence>
<feature type="transmembrane region" description="Helical" evidence="5">
    <location>
        <begin position="122"/>
        <end position="143"/>
    </location>
</feature>
<dbReference type="PANTHER" id="PTHR11782">
    <property type="entry name" value="ADENOSINE/GUANOSINE DIPHOSPHATASE"/>
    <property type="match status" value="1"/>
</dbReference>
<sequence length="533" mass="58594">MGGDSFGMRLNRIAVAFSTARDRIMLPASPARASDSIPSGGPGHGRPGVQKGNMRLSASLQDFSTYTRLDPEGGGSVQFEIEGPYAHPQTARALLRESGGSSFSKEKPFSESHSTRKRWMRIVACVLCLFLFLSLLFVCAVRFSRYWSQKSSRYYVILDCGSTGTRVYVYECSLDHNKAIAHLPISLKSLPEGLKKISSSQTGRAYQRMETEPGFDKLVRNESGLRAAIKPLIRWAEKQIPKNAHKSTSLFVYATAGVRRLPEPDSEWLLSKAWSILKSSSFLCQKDWVKIISGMEEAYYGWIALNYQMGTMGSIPPKETFGALDLGYGLNDAFGKSVVHLLKRQPSINLDDLKNGKKELKHPCLHRGYKEQYMCSHCALSGQEGSPLVSGKHSGRGQAGIPVTLVGAPVWEECSALARTTVNLSEWSNLTPGIDCEIRPCALSDSLPRPHGQFYAMSGFFVLPAVESYKFRLTSVEELSSGHHLGVDYISSTPKIHTRVPKLSTSLSLSLLLVTAKPPALSGDPAKQTLPLL</sequence>
<feature type="region of interest" description="Disordered" evidence="4">
    <location>
        <begin position="30"/>
        <end position="51"/>
    </location>
</feature>
<evidence type="ECO:0000313" key="6">
    <source>
        <dbReference type="EMBL" id="MQL90017.1"/>
    </source>
</evidence>
<evidence type="ECO:0008006" key="8">
    <source>
        <dbReference type="Google" id="ProtNLM"/>
    </source>
</evidence>
<dbReference type="GO" id="GO:0016020">
    <property type="term" value="C:membrane"/>
    <property type="evidence" value="ECO:0007669"/>
    <property type="project" value="TreeGrafter"/>
</dbReference>
<proteinExistence type="inferred from homology"/>